<sequence>MTWWNVNITSCRDPIKGFDVCLTTDIENGLQNRRRPSRTQGHHLCNMESAFDCQDVACARGRTLKNRNLDLTSFIQWSTISAKECLCSKHRKLQRIAYGH</sequence>
<keyword evidence="2" id="KW-1185">Reference proteome</keyword>
<dbReference type="EMBL" id="FUEG01000012">
    <property type="protein sequence ID" value="SJL10538.1"/>
    <property type="molecule type" value="Genomic_DNA"/>
</dbReference>
<accession>A0A284RP64</accession>
<proteinExistence type="predicted"/>
<dbReference type="AlphaFoldDB" id="A0A284RP64"/>
<organism evidence="1 2">
    <name type="scientific">Armillaria ostoyae</name>
    <name type="common">Armillaria root rot fungus</name>
    <dbReference type="NCBI Taxonomy" id="47428"/>
    <lineage>
        <taxon>Eukaryota</taxon>
        <taxon>Fungi</taxon>
        <taxon>Dikarya</taxon>
        <taxon>Basidiomycota</taxon>
        <taxon>Agaricomycotina</taxon>
        <taxon>Agaricomycetes</taxon>
        <taxon>Agaricomycetidae</taxon>
        <taxon>Agaricales</taxon>
        <taxon>Marasmiineae</taxon>
        <taxon>Physalacriaceae</taxon>
        <taxon>Armillaria</taxon>
    </lineage>
</organism>
<protein>
    <submittedName>
        <fullName evidence="1">Uncharacterized protein</fullName>
    </submittedName>
</protein>
<evidence type="ECO:0000313" key="1">
    <source>
        <dbReference type="EMBL" id="SJL10538.1"/>
    </source>
</evidence>
<evidence type="ECO:0000313" key="2">
    <source>
        <dbReference type="Proteomes" id="UP000219338"/>
    </source>
</evidence>
<name>A0A284RP64_ARMOS</name>
<dbReference type="Proteomes" id="UP000219338">
    <property type="component" value="Unassembled WGS sequence"/>
</dbReference>
<gene>
    <name evidence="1" type="ORF">ARMOST_13925</name>
</gene>
<reference evidence="2" key="1">
    <citation type="journal article" date="2017" name="Nat. Ecol. Evol.">
        <title>Genome expansion and lineage-specific genetic innovations in the forest pathogenic fungi Armillaria.</title>
        <authorList>
            <person name="Sipos G."/>
            <person name="Prasanna A.N."/>
            <person name="Walter M.C."/>
            <person name="O'Connor E."/>
            <person name="Balint B."/>
            <person name="Krizsan K."/>
            <person name="Kiss B."/>
            <person name="Hess J."/>
            <person name="Varga T."/>
            <person name="Slot J."/>
            <person name="Riley R."/>
            <person name="Boka B."/>
            <person name="Rigling D."/>
            <person name="Barry K."/>
            <person name="Lee J."/>
            <person name="Mihaltcheva S."/>
            <person name="LaButti K."/>
            <person name="Lipzen A."/>
            <person name="Waldron R."/>
            <person name="Moloney N.M."/>
            <person name="Sperisen C."/>
            <person name="Kredics L."/>
            <person name="Vagvoelgyi C."/>
            <person name="Patrignani A."/>
            <person name="Fitzpatrick D."/>
            <person name="Nagy I."/>
            <person name="Doyle S."/>
            <person name="Anderson J.B."/>
            <person name="Grigoriev I.V."/>
            <person name="Gueldener U."/>
            <person name="Muensterkoetter M."/>
            <person name="Nagy L.G."/>
        </authorList>
    </citation>
    <scope>NUCLEOTIDE SEQUENCE [LARGE SCALE GENOMIC DNA]</scope>
    <source>
        <strain evidence="2">C18/9</strain>
    </source>
</reference>